<comment type="caution">
    <text evidence="1">The sequence shown here is derived from an EMBL/GenBank/DDBJ whole genome shotgun (WGS) entry which is preliminary data.</text>
</comment>
<reference evidence="1" key="1">
    <citation type="journal article" date="2021" name="PeerJ">
        <title>Extensive microbial diversity within the chicken gut microbiome revealed by metagenomics and culture.</title>
        <authorList>
            <person name="Gilroy R."/>
            <person name="Ravi A."/>
            <person name="Getino M."/>
            <person name="Pursley I."/>
            <person name="Horton D.L."/>
            <person name="Alikhan N.F."/>
            <person name="Baker D."/>
            <person name="Gharbi K."/>
            <person name="Hall N."/>
            <person name="Watson M."/>
            <person name="Adriaenssens E.M."/>
            <person name="Foster-Nyarko E."/>
            <person name="Jarju S."/>
            <person name="Secka A."/>
            <person name="Antonio M."/>
            <person name="Oren A."/>
            <person name="Chaudhuri R.R."/>
            <person name="La Ragione R."/>
            <person name="Hildebrand F."/>
            <person name="Pallen M.J."/>
        </authorList>
    </citation>
    <scope>NUCLEOTIDE SEQUENCE</scope>
    <source>
        <strain evidence="1">5134</strain>
    </source>
</reference>
<dbReference type="EMBL" id="DXDA01000042">
    <property type="protein sequence ID" value="HIY68790.1"/>
    <property type="molecule type" value="Genomic_DNA"/>
</dbReference>
<evidence type="ECO:0000313" key="1">
    <source>
        <dbReference type="EMBL" id="HIY68790.1"/>
    </source>
</evidence>
<evidence type="ECO:0008006" key="3">
    <source>
        <dbReference type="Google" id="ProtNLM"/>
    </source>
</evidence>
<dbReference type="AlphaFoldDB" id="A0A9D1Z149"/>
<reference evidence="1" key="2">
    <citation type="submission" date="2021-04" db="EMBL/GenBank/DDBJ databases">
        <authorList>
            <person name="Gilroy R."/>
        </authorList>
    </citation>
    <scope>NUCLEOTIDE SEQUENCE</scope>
    <source>
        <strain evidence="1">5134</strain>
    </source>
</reference>
<accession>A0A9D1Z149</accession>
<proteinExistence type="predicted"/>
<dbReference type="SUPFAM" id="SSF54001">
    <property type="entry name" value="Cysteine proteinases"/>
    <property type="match status" value="1"/>
</dbReference>
<protein>
    <recommendedName>
        <fullName evidence="3">Permuted papain-like amidase YaeF/Yiix C92 family enzyme</fullName>
    </recommendedName>
</protein>
<dbReference type="Gene3D" id="3.90.1720.10">
    <property type="entry name" value="endopeptidase domain like (from Nostoc punctiforme)"/>
    <property type="match status" value="1"/>
</dbReference>
<dbReference type="InterPro" id="IPR038765">
    <property type="entry name" value="Papain-like_cys_pep_sf"/>
</dbReference>
<sequence length="209" mass="22964">MRSLLYIGILFFGLSCTPEGPQLHTGDLLFQVGAASAMEEAITAATERDSTLNFTHVGIFLTNNAADSVLEATSDGGVRIVPLADFLNRAGHIAGRPGVVAMRLRDTAGVTLSVKRARQYAGLPYDYSYRPDNGRFYCSELVWESYRDTCGRRIFPARPMNFRAADGTMPAFWTELFEKLGEPIPEGVPGTNPNDMAREGVLTEVGRYF</sequence>
<dbReference type="InterPro" id="IPR024453">
    <property type="entry name" value="Peptidase_C92"/>
</dbReference>
<dbReference type="PROSITE" id="PS51257">
    <property type="entry name" value="PROKAR_LIPOPROTEIN"/>
    <property type="match status" value="1"/>
</dbReference>
<organism evidence="1 2">
    <name type="scientific">Candidatus Alistipes intestinigallinarum</name>
    <dbReference type="NCBI Taxonomy" id="2838440"/>
    <lineage>
        <taxon>Bacteria</taxon>
        <taxon>Pseudomonadati</taxon>
        <taxon>Bacteroidota</taxon>
        <taxon>Bacteroidia</taxon>
        <taxon>Bacteroidales</taxon>
        <taxon>Rikenellaceae</taxon>
        <taxon>Alistipes</taxon>
    </lineage>
</organism>
<evidence type="ECO:0000313" key="2">
    <source>
        <dbReference type="Proteomes" id="UP000886844"/>
    </source>
</evidence>
<name>A0A9D1Z149_9BACT</name>
<gene>
    <name evidence="1" type="ORF">H9828_05180</name>
</gene>
<dbReference type="Pfam" id="PF05708">
    <property type="entry name" value="Peptidase_C92"/>
    <property type="match status" value="1"/>
</dbReference>
<dbReference type="Proteomes" id="UP000886844">
    <property type="component" value="Unassembled WGS sequence"/>
</dbReference>